<dbReference type="FunFam" id="3.40.50.1820:FF:000071">
    <property type="entry name" value="Embryogenesis-associated protein EMB8"/>
    <property type="match status" value="1"/>
</dbReference>
<gene>
    <name evidence="4" type="ORF">HHK36_009090</name>
</gene>
<proteinExistence type="inferred from homology"/>
<feature type="transmembrane region" description="Helical" evidence="3">
    <location>
        <begin position="455"/>
        <end position="478"/>
    </location>
</feature>
<organism evidence="4 5">
    <name type="scientific">Tetracentron sinense</name>
    <name type="common">Spur-leaf</name>
    <dbReference type="NCBI Taxonomy" id="13715"/>
    <lineage>
        <taxon>Eukaryota</taxon>
        <taxon>Viridiplantae</taxon>
        <taxon>Streptophyta</taxon>
        <taxon>Embryophyta</taxon>
        <taxon>Tracheophyta</taxon>
        <taxon>Spermatophyta</taxon>
        <taxon>Magnoliopsida</taxon>
        <taxon>Trochodendrales</taxon>
        <taxon>Trochodendraceae</taxon>
        <taxon>Tetracentron</taxon>
    </lineage>
</organism>
<dbReference type="InterPro" id="IPR050960">
    <property type="entry name" value="AB_hydrolase_4_sf"/>
</dbReference>
<evidence type="ECO:0000256" key="2">
    <source>
        <dbReference type="SAM" id="MobiDB-lite"/>
    </source>
</evidence>
<comment type="caution">
    <text evidence="4">The sequence shown here is derived from an EMBL/GenBank/DDBJ whole genome shotgun (WGS) entry which is preliminary data.</text>
</comment>
<name>A0A835DKQ3_TETSI</name>
<keyword evidence="3" id="KW-0472">Membrane</keyword>
<dbReference type="GO" id="GO:0047372">
    <property type="term" value="F:monoacylglycerol lipase activity"/>
    <property type="evidence" value="ECO:0007669"/>
    <property type="project" value="TreeGrafter"/>
</dbReference>
<dbReference type="OrthoDB" id="247542at2759"/>
<keyword evidence="5" id="KW-1185">Reference proteome</keyword>
<dbReference type="EMBL" id="JABCRI010000006">
    <property type="protein sequence ID" value="KAF8404207.1"/>
    <property type="molecule type" value="Genomic_DNA"/>
</dbReference>
<evidence type="ECO:0000256" key="1">
    <source>
        <dbReference type="ARBA" id="ARBA00010884"/>
    </source>
</evidence>
<dbReference type="PANTHER" id="PTHR10794">
    <property type="entry name" value="ABHYDROLASE DOMAIN-CONTAINING PROTEIN"/>
    <property type="match status" value="1"/>
</dbReference>
<keyword evidence="3" id="KW-0812">Transmembrane</keyword>
<dbReference type="InterPro" id="IPR029058">
    <property type="entry name" value="AB_hydrolase_fold"/>
</dbReference>
<dbReference type="OMA" id="RTTHEQK"/>
<dbReference type="PANTHER" id="PTHR10794:SF82">
    <property type="entry name" value="ALPHA_BETA-HYDROLASES SUPERFAMILY PROTEIN"/>
    <property type="match status" value="1"/>
</dbReference>
<protein>
    <submittedName>
        <fullName evidence="4">Uncharacterized protein</fullName>
    </submittedName>
</protein>
<reference evidence="4 5" key="1">
    <citation type="submission" date="2020-04" db="EMBL/GenBank/DDBJ databases">
        <title>Plant Genome Project.</title>
        <authorList>
            <person name="Zhang R.-G."/>
        </authorList>
    </citation>
    <scope>NUCLEOTIDE SEQUENCE [LARGE SCALE GENOMIC DNA]</scope>
    <source>
        <strain evidence="4">YNK0</strain>
        <tissue evidence="4">Leaf</tissue>
    </source>
</reference>
<evidence type="ECO:0000313" key="4">
    <source>
        <dbReference type="EMBL" id="KAF8404207.1"/>
    </source>
</evidence>
<keyword evidence="3" id="KW-1133">Transmembrane helix</keyword>
<dbReference type="GO" id="GO:0034338">
    <property type="term" value="F:short-chain carboxylesterase activity"/>
    <property type="evidence" value="ECO:0007669"/>
    <property type="project" value="TreeGrafter"/>
</dbReference>
<evidence type="ECO:0000256" key="3">
    <source>
        <dbReference type="SAM" id="Phobius"/>
    </source>
</evidence>
<accession>A0A835DKQ3</accession>
<feature type="region of interest" description="Disordered" evidence="2">
    <location>
        <begin position="39"/>
        <end position="71"/>
    </location>
</feature>
<comment type="similarity">
    <text evidence="1">Belongs to the AB hydrolase superfamily. AB hydrolase 4 family.</text>
</comment>
<evidence type="ECO:0000313" key="5">
    <source>
        <dbReference type="Proteomes" id="UP000655225"/>
    </source>
</evidence>
<sequence>MIRRGGGHHLDWEMDELNDYMAERMILLKYVELEVDGGRDDADDRNDKGTQTGGGLGSRGVGSAKPVEEDDRPLLSSDVDFMSGTFDSMCIGSSDCFYNAGWTEDIRKVINYLHCEYPEAPLFAVGTSIGANVLVKYLGEDGDNIPVAGAAAICSPWDLLVSILIDMIKLHTLLPSLQICDRFIRRRLLQKFYDRVLTIGLQGYAQLHQPVFSRLADWEGIKKSRSVRDFDNYATCLVGKYETVDTFYRHCSSTSFVGNVSVPLLCINALDDPVCSREAIPWDECRANKNIILATTWHGGHLAFFEGITASRVWWVNAVDEFLGVLHSSTYMHRQKAQKSGPHCSLESSIDQGPYLNVMEDGMMNAMGSERKTHEIVVEDLSSEQFIHEKKTEDIVSDKDQSENKTEAKIDSMHGIIQPTNQDAQSGQDVEDIHDVTAPVRRCLDQLSRQNRRSMWLLAYIAIITTWPLVGSALLVVFKRKFRTVLPSALSRSL</sequence>
<feature type="compositionally biased region" description="Gly residues" evidence="2">
    <location>
        <begin position="51"/>
        <end position="60"/>
    </location>
</feature>
<feature type="compositionally biased region" description="Basic and acidic residues" evidence="2">
    <location>
        <begin position="39"/>
        <end position="48"/>
    </location>
</feature>
<dbReference type="SUPFAM" id="SSF53474">
    <property type="entry name" value="alpha/beta-Hydrolases"/>
    <property type="match status" value="1"/>
</dbReference>
<dbReference type="AlphaFoldDB" id="A0A835DKQ3"/>
<dbReference type="Gene3D" id="3.40.50.1820">
    <property type="entry name" value="alpha/beta hydrolase"/>
    <property type="match status" value="1"/>
</dbReference>
<dbReference type="Proteomes" id="UP000655225">
    <property type="component" value="Unassembled WGS sequence"/>
</dbReference>